<feature type="transmembrane region" description="Helical" evidence="5">
    <location>
        <begin position="74"/>
        <end position="95"/>
    </location>
</feature>
<reference evidence="7" key="1">
    <citation type="submission" date="2021-07" db="EMBL/GenBank/DDBJ databases">
        <authorList>
            <person name="Branca A.L. A."/>
        </authorList>
    </citation>
    <scope>NUCLEOTIDE SEQUENCE</scope>
</reference>
<gene>
    <name evidence="7" type="ORF">POLS_LOCUS1302</name>
</gene>
<dbReference type="GO" id="GO:0016020">
    <property type="term" value="C:membrane"/>
    <property type="evidence" value="ECO:0007669"/>
    <property type="project" value="UniProtKB-SubCell"/>
</dbReference>
<comment type="caution">
    <text evidence="7">The sequence shown here is derived from an EMBL/GenBank/DDBJ whole genome shotgun (WGS) entry which is preliminary data.</text>
</comment>
<name>A0A9W4HDX1_PENOL</name>
<proteinExistence type="predicted"/>
<comment type="subcellular location">
    <subcellularLocation>
        <location evidence="1">Membrane</location>
        <topology evidence="1">Multi-pass membrane protein</topology>
    </subcellularLocation>
</comment>
<accession>A0A9W4HDX1</accession>
<keyword evidence="2 5" id="KW-0812">Transmembrane</keyword>
<evidence type="ECO:0000313" key="8">
    <source>
        <dbReference type="Proteomes" id="UP001153618"/>
    </source>
</evidence>
<feature type="transmembrane region" description="Helical" evidence="5">
    <location>
        <begin position="127"/>
        <end position="148"/>
    </location>
</feature>
<sequence length="168" mass="18694">MPVISRLASIILRVAEIGFAAVVAGVIGHYLAKMNNSNQDVNWWGESRFIYTEVIAGISILLGLIWLIPFSSGFFSWPLDIIISLAWFAAFGVLVDTIKTHYCGGIFSWHFGGWGESMCGKWKAAEAFSFLSAIVWLASGIVGIWFTFRTRPSTTDGPRRRRWGRSAV</sequence>
<dbReference type="InterPro" id="IPR008253">
    <property type="entry name" value="Marvel"/>
</dbReference>
<evidence type="ECO:0000256" key="1">
    <source>
        <dbReference type="ARBA" id="ARBA00004141"/>
    </source>
</evidence>
<evidence type="ECO:0000256" key="3">
    <source>
        <dbReference type="ARBA" id="ARBA00022989"/>
    </source>
</evidence>
<evidence type="ECO:0000256" key="2">
    <source>
        <dbReference type="ARBA" id="ARBA00022692"/>
    </source>
</evidence>
<evidence type="ECO:0000256" key="5">
    <source>
        <dbReference type="SAM" id="Phobius"/>
    </source>
</evidence>
<dbReference type="EMBL" id="CAJVOS010000010">
    <property type="protein sequence ID" value="CAG7981034.1"/>
    <property type="molecule type" value="Genomic_DNA"/>
</dbReference>
<keyword evidence="3 5" id="KW-1133">Transmembrane helix</keyword>
<dbReference type="PANTHER" id="PTHR39608:SF1">
    <property type="entry name" value="INTEGRAL MEMBRANE PROTEIN (AFU_ORTHOLOGUE AFUA_5G08640)"/>
    <property type="match status" value="1"/>
</dbReference>
<keyword evidence="4 5" id="KW-0472">Membrane</keyword>
<evidence type="ECO:0000259" key="6">
    <source>
        <dbReference type="Pfam" id="PF01284"/>
    </source>
</evidence>
<feature type="domain" description="MARVEL" evidence="6">
    <location>
        <begin position="8"/>
        <end position="139"/>
    </location>
</feature>
<keyword evidence="8" id="KW-1185">Reference proteome</keyword>
<evidence type="ECO:0000256" key="4">
    <source>
        <dbReference type="ARBA" id="ARBA00023136"/>
    </source>
</evidence>
<organism evidence="7 8">
    <name type="scientific">Penicillium olsonii</name>
    <dbReference type="NCBI Taxonomy" id="99116"/>
    <lineage>
        <taxon>Eukaryota</taxon>
        <taxon>Fungi</taxon>
        <taxon>Dikarya</taxon>
        <taxon>Ascomycota</taxon>
        <taxon>Pezizomycotina</taxon>
        <taxon>Eurotiomycetes</taxon>
        <taxon>Eurotiomycetidae</taxon>
        <taxon>Eurotiales</taxon>
        <taxon>Aspergillaceae</taxon>
        <taxon>Penicillium</taxon>
    </lineage>
</organism>
<dbReference type="Proteomes" id="UP001153618">
    <property type="component" value="Unassembled WGS sequence"/>
</dbReference>
<dbReference type="Pfam" id="PF01284">
    <property type="entry name" value="MARVEL"/>
    <property type="match status" value="1"/>
</dbReference>
<dbReference type="AlphaFoldDB" id="A0A9W4HDX1"/>
<protein>
    <recommendedName>
        <fullName evidence="6">MARVEL domain-containing protein</fullName>
    </recommendedName>
</protein>
<evidence type="ECO:0000313" key="7">
    <source>
        <dbReference type="EMBL" id="CAG7981034.1"/>
    </source>
</evidence>
<dbReference type="OrthoDB" id="4074965at2759"/>
<dbReference type="PANTHER" id="PTHR39608">
    <property type="entry name" value="INTEGRAL MEMBRANE PROTEIN (AFU_ORTHOLOGUE AFUA_5G08640)"/>
    <property type="match status" value="1"/>
</dbReference>
<feature type="transmembrane region" description="Helical" evidence="5">
    <location>
        <begin position="6"/>
        <end position="28"/>
    </location>
</feature>
<feature type="transmembrane region" description="Helical" evidence="5">
    <location>
        <begin position="49"/>
        <end position="68"/>
    </location>
</feature>